<feature type="compositionally biased region" description="Polar residues" evidence="10">
    <location>
        <begin position="552"/>
        <end position="561"/>
    </location>
</feature>
<dbReference type="GO" id="GO:0031123">
    <property type="term" value="P:RNA 3'-end processing"/>
    <property type="evidence" value="ECO:0007669"/>
    <property type="project" value="TreeGrafter"/>
</dbReference>
<dbReference type="InterPro" id="IPR054708">
    <property type="entry name" value="MTPAP-like_central"/>
</dbReference>
<sequence>MSNHTYGPSSGVILPPNSHLPPSGPSVRRGQRHHFLADLSQCLFDFVVQLLPTPEELAIKEDVRKLLERLIKNVEPESRLLSFGSTANGFALRNSDMDLCCLIDSDRLPPSASEMVVMVSDLLERETKFQVKPLPKARIPIIKLTLAPTQGLPYGIACDIGFENRLALENTRLLLSYATLDPTRVRTMVLFLKLWSKRRKINSPYLGTLSSYGYALMVIFFLVHVKNPPVLPNLQVIPPMRPITKEDMHIGEHNIWFFDDTELLKRTWQSGNTDSVGELLVDFFKYFSHDFPYNTHVISIRGGLIEKTYKGWYEASQHILTVQQPISQVLQPDPRAHDLSRDRNRLCIEDPFEVSYNVGRTVTKDGLYTIRGEFMRASRIFSSRPDRAFLALTQLCEERDEELVRAPSPQPYHGPPRSFPAQSPYTVGTHFWRPSNQDRLSPPHPSNKPLESEQEQVQNESNVPDHMAPRRQRWTSPPPPDASPFEQDMYRKHLGIGISMGITSMSPVPQVNNGVSAGETGGEEESHSDATVSPNPGDVFYEPNNRWKRQSASFGSTTTLDTGIDPNLRTTRSTRTSPMVGPSPGPSVYITGGTKQVGYRGRPATRGGSELMTSNPPSSYARKVSNTPTSNNDPDSIRRSFSGPPSVRMPTIPLGVGPAGPVTPIEECSPIFIPTQRGNGNDEEVSPTNLSSGNASPVNRRFSGQPLAQLRPQAFPLYQNQTLNSSPPQGPAEGNGNAHGSDLVKEMEKLEIGREKEGKENKEQPLKPINGKEM</sequence>
<feature type="compositionally biased region" description="Polar residues" evidence="10">
    <location>
        <begin position="505"/>
        <end position="515"/>
    </location>
</feature>
<dbReference type="Proteomes" id="UP000076738">
    <property type="component" value="Unassembled WGS sequence"/>
</dbReference>
<evidence type="ECO:0000256" key="5">
    <source>
        <dbReference type="ARBA" id="ARBA00012388"/>
    </source>
</evidence>
<evidence type="ECO:0000256" key="4">
    <source>
        <dbReference type="ARBA" id="ARBA00008593"/>
    </source>
</evidence>
<evidence type="ECO:0000256" key="10">
    <source>
        <dbReference type="SAM" id="MobiDB-lite"/>
    </source>
</evidence>
<dbReference type="STRING" id="1330018.A0A167NCY0"/>
<evidence type="ECO:0000256" key="8">
    <source>
        <dbReference type="ARBA" id="ARBA00022723"/>
    </source>
</evidence>
<evidence type="ECO:0000256" key="6">
    <source>
        <dbReference type="ARBA" id="ARBA00022490"/>
    </source>
</evidence>
<keyword evidence="11" id="KW-0812">Transmembrane</keyword>
<dbReference type="PANTHER" id="PTHR12271:SF40">
    <property type="entry name" value="POLY(A) RNA POLYMERASE GLD2"/>
    <property type="match status" value="1"/>
</dbReference>
<comment type="cofactor">
    <cofactor evidence="1">
        <name>Mn(2+)</name>
        <dbReference type="ChEBI" id="CHEBI:29035"/>
    </cofactor>
</comment>
<dbReference type="GO" id="GO:0010605">
    <property type="term" value="P:negative regulation of macromolecule metabolic process"/>
    <property type="evidence" value="ECO:0007669"/>
    <property type="project" value="UniProtKB-ARBA"/>
</dbReference>
<dbReference type="SUPFAM" id="SSF81301">
    <property type="entry name" value="Nucleotidyltransferase"/>
    <property type="match status" value="1"/>
</dbReference>
<dbReference type="OrthoDB" id="407432at2759"/>
<comment type="cofactor">
    <cofactor evidence="2">
        <name>Mg(2+)</name>
        <dbReference type="ChEBI" id="CHEBI:18420"/>
    </cofactor>
</comment>
<evidence type="ECO:0000256" key="11">
    <source>
        <dbReference type="SAM" id="Phobius"/>
    </source>
</evidence>
<dbReference type="CDD" id="cd05402">
    <property type="entry name" value="NT_PAP_TUTase"/>
    <property type="match status" value="1"/>
</dbReference>
<feature type="region of interest" description="Disordered" evidence="10">
    <location>
        <begin position="552"/>
        <end position="649"/>
    </location>
</feature>
<dbReference type="AlphaFoldDB" id="A0A167NCY0"/>
<accession>A0A167NCY0</accession>
<keyword evidence="7" id="KW-0808">Transferase</keyword>
<dbReference type="EMBL" id="KV417279">
    <property type="protein sequence ID" value="KZO97583.1"/>
    <property type="molecule type" value="Genomic_DNA"/>
</dbReference>
<feature type="domain" description="Poly(A) RNA polymerase mitochondrial-like central palm" evidence="13">
    <location>
        <begin position="40"/>
        <end position="178"/>
    </location>
</feature>
<name>A0A167NCY0_CALVF</name>
<dbReference type="GO" id="GO:0046872">
    <property type="term" value="F:metal ion binding"/>
    <property type="evidence" value="ECO:0007669"/>
    <property type="project" value="UniProtKB-KW"/>
</dbReference>
<feature type="compositionally biased region" description="Basic and acidic residues" evidence="10">
    <location>
        <begin position="742"/>
        <end position="774"/>
    </location>
</feature>
<dbReference type="GO" id="GO:0005737">
    <property type="term" value="C:cytoplasm"/>
    <property type="evidence" value="ECO:0007669"/>
    <property type="project" value="UniProtKB-SubCell"/>
</dbReference>
<feature type="domain" description="PAP-associated" evidence="12">
    <location>
        <begin position="275"/>
        <end position="354"/>
    </location>
</feature>
<dbReference type="EC" id="2.7.7.19" evidence="5"/>
<protein>
    <recommendedName>
        <fullName evidence="5">polynucleotide adenylyltransferase</fullName>
        <ecNumber evidence="5">2.7.7.19</ecNumber>
    </recommendedName>
</protein>
<dbReference type="Gene3D" id="3.30.460.10">
    <property type="entry name" value="Beta Polymerase, domain 2"/>
    <property type="match status" value="1"/>
</dbReference>
<feature type="region of interest" description="Disordered" evidence="10">
    <location>
        <begin position="671"/>
        <end position="774"/>
    </location>
</feature>
<comment type="similarity">
    <text evidence="4">Belongs to the DNA polymerase type-B-like family.</text>
</comment>
<feature type="region of interest" description="Disordered" evidence="10">
    <location>
        <begin position="401"/>
        <end position="487"/>
    </location>
</feature>
<feature type="region of interest" description="Disordered" evidence="10">
    <location>
        <begin position="505"/>
        <end position="537"/>
    </location>
</feature>
<feature type="transmembrane region" description="Helical" evidence="11">
    <location>
        <begin position="205"/>
        <end position="225"/>
    </location>
</feature>
<evidence type="ECO:0000256" key="7">
    <source>
        <dbReference type="ARBA" id="ARBA00022679"/>
    </source>
</evidence>
<dbReference type="InterPro" id="IPR002058">
    <property type="entry name" value="PAP_assoc"/>
</dbReference>
<feature type="compositionally biased region" description="Pro residues" evidence="10">
    <location>
        <begin position="408"/>
        <end position="418"/>
    </location>
</feature>
<keyword evidence="15" id="KW-1185">Reference proteome</keyword>
<keyword evidence="8" id="KW-0479">Metal-binding</keyword>
<dbReference type="InterPro" id="IPR043519">
    <property type="entry name" value="NT_sf"/>
</dbReference>
<gene>
    <name evidence="14" type="ORF">CALVIDRAFT_513390</name>
</gene>
<feature type="region of interest" description="Disordered" evidence="10">
    <location>
        <begin position="1"/>
        <end position="29"/>
    </location>
</feature>
<reference evidence="14 15" key="1">
    <citation type="journal article" date="2016" name="Mol. Biol. Evol.">
        <title>Comparative Genomics of Early-Diverging Mushroom-Forming Fungi Provides Insights into the Origins of Lignocellulose Decay Capabilities.</title>
        <authorList>
            <person name="Nagy L.G."/>
            <person name="Riley R."/>
            <person name="Tritt A."/>
            <person name="Adam C."/>
            <person name="Daum C."/>
            <person name="Floudas D."/>
            <person name="Sun H."/>
            <person name="Yadav J.S."/>
            <person name="Pangilinan J."/>
            <person name="Larsson K.H."/>
            <person name="Matsuura K."/>
            <person name="Barry K."/>
            <person name="Labutti K."/>
            <person name="Kuo R."/>
            <person name="Ohm R.A."/>
            <person name="Bhattacharya S.S."/>
            <person name="Shirouzu T."/>
            <person name="Yoshinaga Y."/>
            <person name="Martin F.M."/>
            <person name="Grigoriev I.V."/>
            <person name="Hibbett D.S."/>
        </authorList>
    </citation>
    <scope>NUCLEOTIDE SEQUENCE [LARGE SCALE GENOMIC DNA]</scope>
    <source>
        <strain evidence="14 15">TUFC12733</strain>
    </source>
</reference>
<keyword evidence="9" id="KW-0460">Magnesium</keyword>
<evidence type="ECO:0000313" key="14">
    <source>
        <dbReference type="EMBL" id="KZO97583.1"/>
    </source>
</evidence>
<evidence type="ECO:0000256" key="3">
    <source>
        <dbReference type="ARBA" id="ARBA00004496"/>
    </source>
</evidence>
<feature type="compositionally biased region" description="Polar residues" evidence="10">
    <location>
        <begin position="611"/>
        <end position="634"/>
    </location>
</feature>
<evidence type="ECO:0000256" key="2">
    <source>
        <dbReference type="ARBA" id="ARBA00001946"/>
    </source>
</evidence>
<evidence type="ECO:0000259" key="13">
    <source>
        <dbReference type="Pfam" id="PF22600"/>
    </source>
</evidence>
<evidence type="ECO:0000256" key="9">
    <source>
        <dbReference type="ARBA" id="ARBA00022842"/>
    </source>
</evidence>
<organism evidence="14 15">
    <name type="scientific">Calocera viscosa (strain TUFC12733)</name>
    <dbReference type="NCBI Taxonomy" id="1330018"/>
    <lineage>
        <taxon>Eukaryota</taxon>
        <taxon>Fungi</taxon>
        <taxon>Dikarya</taxon>
        <taxon>Basidiomycota</taxon>
        <taxon>Agaricomycotina</taxon>
        <taxon>Dacrymycetes</taxon>
        <taxon>Dacrymycetales</taxon>
        <taxon>Dacrymycetaceae</taxon>
        <taxon>Calocera</taxon>
    </lineage>
</organism>
<feature type="compositionally biased region" description="Polar residues" evidence="10">
    <location>
        <begin position="686"/>
        <end position="697"/>
    </location>
</feature>
<dbReference type="Gene3D" id="1.10.1410.10">
    <property type="match status" value="1"/>
</dbReference>
<comment type="subcellular location">
    <subcellularLocation>
        <location evidence="3">Cytoplasm</location>
    </subcellularLocation>
</comment>
<dbReference type="PANTHER" id="PTHR12271">
    <property type="entry name" value="POLY A POLYMERASE CID PAP -RELATED"/>
    <property type="match status" value="1"/>
</dbReference>
<evidence type="ECO:0000259" key="12">
    <source>
        <dbReference type="Pfam" id="PF03828"/>
    </source>
</evidence>
<proteinExistence type="inferred from homology"/>
<keyword evidence="11" id="KW-1133">Transmembrane helix</keyword>
<feature type="compositionally biased region" description="Polar residues" evidence="10">
    <location>
        <begin position="718"/>
        <end position="727"/>
    </location>
</feature>
<dbReference type="GO" id="GO:1990817">
    <property type="term" value="F:poly(A) RNA polymerase activity"/>
    <property type="evidence" value="ECO:0007669"/>
    <property type="project" value="UniProtKB-EC"/>
</dbReference>
<dbReference type="SUPFAM" id="SSF81631">
    <property type="entry name" value="PAP/OAS1 substrate-binding domain"/>
    <property type="match status" value="1"/>
</dbReference>
<keyword evidence="11" id="KW-0472">Membrane</keyword>
<evidence type="ECO:0000313" key="15">
    <source>
        <dbReference type="Proteomes" id="UP000076738"/>
    </source>
</evidence>
<keyword evidence="6" id="KW-0963">Cytoplasm</keyword>
<evidence type="ECO:0000256" key="1">
    <source>
        <dbReference type="ARBA" id="ARBA00001936"/>
    </source>
</evidence>
<dbReference type="Pfam" id="PF22600">
    <property type="entry name" value="MTPAP-like_central"/>
    <property type="match status" value="1"/>
</dbReference>
<feature type="compositionally biased region" description="Low complexity" evidence="10">
    <location>
        <begin position="577"/>
        <end position="588"/>
    </location>
</feature>
<dbReference type="Pfam" id="PF03828">
    <property type="entry name" value="PAP_assoc"/>
    <property type="match status" value="1"/>
</dbReference>